<proteinExistence type="predicted"/>
<keyword evidence="4" id="KW-1185">Reference proteome</keyword>
<dbReference type="PANTHER" id="PTHR43329">
    <property type="entry name" value="EPOXIDE HYDROLASE"/>
    <property type="match status" value="1"/>
</dbReference>
<accession>A0ABR8QEH1</accession>
<dbReference type="GO" id="GO:0016787">
    <property type="term" value="F:hydrolase activity"/>
    <property type="evidence" value="ECO:0007669"/>
    <property type="project" value="UniProtKB-KW"/>
</dbReference>
<dbReference type="Pfam" id="PF00561">
    <property type="entry name" value="Abhydrolase_1"/>
    <property type="match status" value="1"/>
</dbReference>
<feature type="domain" description="AB hydrolase-1" evidence="2">
    <location>
        <begin position="37"/>
        <end position="148"/>
    </location>
</feature>
<dbReference type="RefSeq" id="WP_191783323.1">
    <property type="nucleotide sequence ID" value="NZ_JACSQV010000008.1"/>
</dbReference>
<dbReference type="PRINTS" id="PR00412">
    <property type="entry name" value="EPOXHYDRLASE"/>
</dbReference>
<evidence type="ECO:0000313" key="3">
    <source>
        <dbReference type="EMBL" id="MBD7918810.1"/>
    </source>
</evidence>
<dbReference type="Gene3D" id="3.40.50.1820">
    <property type="entry name" value="alpha/beta hydrolase"/>
    <property type="match status" value="1"/>
</dbReference>
<organism evidence="3 4">
    <name type="scientific">Cellulomonas avistercoris</name>
    <dbReference type="NCBI Taxonomy" id="2762242"/>
    <lineage>
        <taxon>Bacteria</taxon>
        <taxon>Bacillati</taxon>
        <taxon>Actinomycetota</taxon>
        <taxon>Actinomycetes</taxon>
        <taxon>Micrococcales</taxon>
        <taxon>Cellulomonadaceae</taxon>
        <taxon>Cellulomonas</taxon>
    </lineage>
</organism>
<dbReference type="Proteomes" id="UP000604241">
    <property type="component" value="Unassembled WGS sequence"/>
</dbReference>
<evidence type="ECO:0000259" key="2">
    <source>
        <dbReference type="Pfam" id="PF00561"/>
    </source>
</evidence>
<sequence>MTVVRPAGATLPGVTHHLTDVAGTRLHHVAAGTAGSPVLLVHGWPETWWAFRRLIPLLAGTHRVHAVDLRGFGDSATAGTADGADVMTQDLHHLIDHLGLGPVHLLTQDVSGMLGFRLAATHPDDVLSLTAVESTLPGYGLERLADVAAGGSWHVGFLGAPGIPSLLLPGRERELLAGWALPMMNGTPGAVTATDVDEFVRSFSRPGAWRGTEGLYRSALADGATIRTLAGERPLTVPVLTVDGVSAPVTASTFRQVSAGDVTSVHVEGVGHLVAQEAPERLAAALLALAARVDGSR</sequence>
<evidence type="ECO:0000313" key="4">
    <source>
        <dbReference type="Proteomes" id="UP000604241"/>
    </source>
</evidence>
<dbReference type="SUPFAM" id="SSF53474">
    <property type="entry name" value="alpha/beta-Hydrolases"/>
    <property type="match status" value="1"/>
</dbReference>
<reference evidence="3 4" key="1">
    <citation type="submission" date="2020-08" db="EMBL/GenBank/DDBJ databases">
        <title>A Genomic Blueprint of the Chicken Gut Microbiome.</title>
        <authorList>
            <person name="Gilroy R."/>
            <person name="Ravi A."/>
            <person name="Getino M."/>
            <person name="Pursley I."/>
            <person name="Horton D.L."/>
            <person name="Alikhan N.-F."/>
            <person name="Baker D."/>
            <person name="Gharbi K."/>
            <person name="Hall N."/>
            <person name="Watson M."/>
            <person name="Adriaenssens E.M."/>
            <person name="Foster-Nyarko E."/>
            <person name="Jarju S."/>
            <person name="Secka A."/>
            <person name="Antonio M."/>
            <person name="Oren A."/>
            <person name="Chaudhuri R."/>
            <person name="La Ragione R.M."/>
            <person name="Hildebrand F."/>
            <person name="Pallen M.J."/>
        </authorList>
    </citation>
    <scope>NUCLEOTIDE SEQUENCE [LARGE SCALE GENOMIC DNA]</scope>
    <source>
        <strain evidence="3 4">Sa3CUA2</strain>
    </source>
</reference>
<gene>
    <name evidence="3" type="ORF">H9657_11055</name>
</gene>
<name>A0ABR8QEH1_9CELL</name>
<keyword evidence="1 3" id="KW-0378">Hydrolase</keyword>
<dbReference type="InterPro" id="IPR000639">
    <property type="entry name" value="Epox_hydrolase-like"/>
</dbReference>
<dbReference type="EMBL" id="JACSQV010000008">
    <property type="protein sequence ID" value="MBD7918810.1"/>
    <property type="molecule type" value="Genomic_DNA"/>
</dbReference>
<dbReference type="InterPro" id="IPR000073">
    <property type="entry name" value="AB_hydrolase_1"/>
</dbReference>
<evidence type="ECO:0000256" key="1">
    <source>
        <dbReference type="ARBA" id="ARBA00022801"/>
    </source>
</evidence>
<protein>
    <submittedName>
        <fullName evidence="3">Alpha/beta hydrolase</fullName>
    </submittedName>
</protein>
<comment type="caution">
    <text evidence="3">The sequence shown here is derived from an EMBL/GenBank/DDBJ whole genome shotgun (WGS) entry which is preliminary data.</text>
</comment>
<dbReference type="InterPro" id="IPR029058">
    <property type="entry name" value="AB_hydrolase_fold"/>
</dbReference>